<sequence length="355" mass="40702">MICNKLKFLITAIVFYIYFQWYKDSNNEYKNIYGLALFLTAFWWFRENSIENMDNSSGCDCGNYDPMPLQQPFDSLSCKGTGEKNLPDLIEGFNQHTWDLGTQNGPEDSNVGITYTDHSIPDSSSNILKPQTNVDINLISFGGVDDIYWDKTSLEKLKNQIKKIKDLGYDGISLDVQKGNALVDDFNTTFQAIRNAGLIVKVTITNFAPYGFKNKKELMENWIDNTNIDILSPQLYITGIETENVWKGYDDEYSEISLLELRNIRCNPRLCPTILNRDLYANVKEKLPNATGYFIHKNPPFKKDSPYAYRCGYSWQDAYKNCKIRKECSGGQDGECPGYQYCFDKVPKCNSVYGI</sequence>
<dbReference type="AlphaFoldDB" id="A0A5E8CM11"/>
<accession>A0A5E8CM11</accession>
<organism evidence="1">
    <name type="scientific">seawater metagenome</name>
    <dbReference type="NCBI Taxonomy" id="1561972"/>
    <lineage>
        <taxon>unclassified sequences</taxon>
        <taxon>metagenomes</taxon>
        <taxon>ecological metagenomes</taxon>
    </lineage>
</organism>
<dbReference type="EMBL" id="CABVLZ010000004">
    <property type="protein sequence ID" value="VVU95232.1"/>
    <property type="molecule type" value="Genomic_DNA"/>
</dbReference>
<evidence type="ECO:0008006" key="2">
    <source>
        <dbReference type="Google" id="ProtNLM"/>
    </source>
</evidence>
<gene>
    <name evidence="1" type="ORF">CPAV1605_957</name>
</gene>
<evidence type="ECO:0000313" key="1">
    <source>
        <dbReference type="EMBL" id="VVU95232.1"/>
    </source>
</evidence>
<proteinExistence type="predicted"/>
<reference evidence="1" key="1">
    <citation type="submission" date="2019-09" db="EMBL/GenBank/DDBJ databases">
        <authorList>
            <person name="Needham M D."/>
        </authorList>
    </citation>
    <scope>NUCLEOTIDE SEQUENCE</scope>
</reference>
<protein>
    <recommendedName>
        <fullName evidence="2">Glycosyl hydrolases family 18</fullName>
    </recommendedName>
</protein>
<name>A0A5E8CM11_9ZZZZ</name>